<evidence type="ECO:0000256" key="1">
    <source>
        <dbReference type="SAM" id="SignalP"/>
    </source>
</evidence>
<organism evidence="2 3">
    <name type="scientific">Polychaeton citri CBS 116435</name>
    <dbReference type="NCBI Taxonomy" id="1314669"/>
    <lineage>
        <taxon>Eukaryota</taxon>
        <taxon>Fungi</taxon>
        <taxon>Dikarya</taxon>
        <taxon>Ascomycota</taxon>
        <taxon>Pezizomycotina</taxon>
        <taxon>Dothideomycetes</taxon>
        <taxon>Dothideomycetidae</taxon>
        <taxon>Capnodiales</taxon>
        <taxon>Capnodiaceae</taxon>
        <taxon>Polychaeton</taxon>
    </lineage>
</organism>
<keyword evidence="1" id="KW-0732">Signal</keyword>
<dbReference type="EMBL" id="MU003787">
    <property type="protein sequence ID" value="KAF2721778.1"/>
    <property type="molecule type" value="Genomic_DNA"/>
</dbReference>
<evidence type="ECO:0000313" key="3">
    <source>
        <dbReference type="Proteomes" id="UP000799441"/>
    </source>
</evidence>
<protein>
    <submittedName>
        <fullName evidence="2">Uncharacterized protein</fullName>
    </submittedName>
</protein>
<feature type="signal peptide" evidence="1">
    <location>
        <begin position="1"/>
        <end position="20"/>
    </location>
</feature>
<sequence>MKHGTTKFLLSMAIATLAQAKIATFDYAGIVTEKGDVKCTGSIQYSVNDDGGAAPYSGSYTVDGCLGGDETYDDGVFTLLIDRDARTSTLTEKSTGLQLTGSEGEHVGPVKPCTSVTCPPATTMTCIFGAGPDGTEPSTKDCGLT</sequence>
<reference evidence="2" key="1">
    <citation type="journal article" date="2020" name="Stud. Mycol.">
        <title>101 Dothideomycetes genomes: a test case for predicting lifestyles and emergence of pathogens.</title>
        <authorList>
            <person name="Haridas S."/>
            <person name="Albert R."/>
            <person name="Binder M."/>
            <person name="Bloem J."/>
            <person name="Labutti K."/>
            <person name="Salamov A."/>
            <person name="Andreopoulos B."/>
            <person name="Baker S."/>
            <person name="Barry K."/>
            <person name="Bills G."/>
            <person name="Bluhm B."/>
            <person name="Cannon C."/>
            <person name="Castanera R."/>
            <person name="Culley D."/>
            <person name="Daum C."/>
            <person name="Ezra D."/>
            <person name="Gonzalez J."/>
            <person name="Henrissat B."/>
            <person name="Kuo A."/>
            <person name="Liang C."/>
            <person name="Lipzen A."/>
            <person name="Lutzoni F."/>
            <person name="Magnuson J."/>
            <person name="Mondo S."/>
            <person name="Nolan M."/>
            <person name="Ohm R."/>
            <person name="Pangilinan J."/>
            <person name="Park H.-J."/>
            <person name="Ramirez L."/>
            <person name="Alfaro M."/>
            <person name="Sun H."/>
            <person name="Tritt A."/>
            <person name="Yoshinaga Y."/>
            <person name="Zwiers L.-H."/>
            <person name="Turgeon B."/>
            <person name="Goodwin S."/>
            <person name="Spatafora J."/>
            <person name="Crous P."/>
            <person name="Grigoriev I."/>
        </authorList>
    </citation>
    <scope>NUCLEOTIDE SEQUENCE</scope>
    <source>
        <strain evidence="2">CBS 116435</strain>
    </source>
</reference>
<accession>A0A9P4Q9N3</accession>
<name>A0A9P4Q9N3_9PEZI</name>
<comment type="caution">
    <text evidence="2">The sequence shown here is derived from an EMBL/GenBank/DDBJ whole genome shotgun (WGS) entry which is preliminary data.</text>
</comment>
<evidence type="ECO:0000313" key="2">
    <source>
        <dbReference type="EMBL" id="KAF2721778.1"/>
    </source>
</evidence>
<proteinExistence type="predicted"/>
<dbReference type="Proteomes" id="UP000799441">
    <property type="component" value="Unassembled WGS sequence"/>
</dbReference>
<keyword evidence="3" id="KW-1185">Reference proteome</keyword>
<gene>
    <name evidence="2" type="ORF">K431DRAFT_293915</name>
</gene>
<dbReference type="AlphaFoldDB" id="A0A9P4Q9N3"/>
<dbReference type="OrthoDB" id="10357927at2759"/>
<feature type="chain" id="PRO_5040327124" evidence="1">
    <location>
        <begin position="21"/>
        <end position="145"/>
    </location>
</feature>